<feature type="domain" description="YetF C-terminal" evidence="8">
    <location>
        <begin position="79"/>
        <end position="211"/>
    </location>
</feature>
<keyword evidence="10" id="KW-1185">Reference proteome</keyword>
<dbReference type="InterPro" id="IPR007353">
    <property type="entry name" value="DUF421"/>
</dbReference>
<evidence type="ECO:0000256" key="1">
    <source>
        <dbReference type="ARBA" id="ARBA00004651"/>
    </source>
</evidence>
<evidence type="ECO:0000256" key="7">
    <source>
        <dbReference type="SAM" id="Phobius"/>
    </source>
</evidence>
<comment type="caution">
    <text evidence="9">The sequence shown here is derived from an EMBL/GenBank/DDBJ whole genome shotgun (WGS) entry which is preliminary data.</text>
</comment>
<dbReference type="Pfam" id="PF04239">
    <property type="entry name" value="DUF421"/>
    <property type="match status" value="1"/>
</dbReference>
<evidence type="ECO:0000313" key="9">
    <source>
        <dbReference type="EMBL" id="KYH34047.1"/>
    </source>
</evidence>
<dbReference type="InterPro" id="IPR023090">
    <property type="entry name" value="UPF0702_alpha/beta_dom_sf"/>
</dbReference>
<evidence type="ECO:0000256" key="3">
    <source>
        <dbReference type="ARBA" id="ARBA00022475"/>
    </source>
</evidence>
<dbReference type="GO" id="GO:0005886">
    <property type="term" value="C:plasma membrane"/>
    <property type="evidence" value="ECO:0007669"/>
    <property type="project" value="UniProtKB-SubCell"/>
</dbReference>
<evidence type="ECO:0000256" key="5">
    <source>
        <dbReference type="ARBA" id="ARBA00022989"/>
    </source>
</evidence>
<evidence type="ECO:0000313" key="10">
    <source>
        <dbReference type="Proteomes" id="UP000075531"/>
    </source>
</evidence>
<dbReference type="RefSeq" id="WP_066826229.1">
    <property type="nucleotide sequence ID" value="NZ_LTBA01000027.1"/>
</dbReference>
<feature type="transmembrane region" description="Helical" evidence="7">
    <location>
        <begin position="56"/>
        <end position="76"/>
    </location>
</feature>
<dbReference type="OrthoDB" id="1682423at2"/>
<dbReference type="Gene3D" id="3.30.240.20">
    <property type="entry name" value="bsu07140 like domains"/>
    <property type="match status" value="2"/>
</dbReference>
<dbReference type="PANTHER" id="PTHR34582:SF6">
    <property type="entry name" value="UPF0702 TRANSMEMBRANE PROTEIN YCAP"/>
    <property type="match status" value="1"/>
</dbReference>
<protein>
    <recommendedName>
        <fullName evidence="8">YetF C-terminal domain-containing protein</fullName>
    </recommendedName>
</protein>
<proteinExistence type="inferred from homology"/>
<dbReference type="EMBL" id="LTBA01000027">
    <property type="protein sequence ID" value="KYH34047.1"/>
    <property type="molecule type" value="Genomic_DNA"/>
</dbReference>
<dbReference type="AlphaFoldDB" id="A0A151B311"/>
<comment type="subcellular location">
    <subcellularLocation>
        <location evidence="1">Cell membrane</location>
        <topology evidence="1">Multi-pass membrane protein</topology>
    </subcellularLocation>
</comment>
<keyword evidence="5 7" id="KW-1133">Transmembrane helix</keyword>
<sequence>MLTLLIRTIILYFVALIAIRLMGKRQIGELQPFELVITVMISELSTLPMQDIRIPLVHTIIPIITLLILQVTTSLMQLKNEKARYILCGKPSILIEKGTININELKEQKINMNDLLEEIRLKGYYNLEDVEYAILETSGQLSIIPRTHSSPVTKDDLKIISTQDKLPVTLILDGKINKQSLKYINKNMDWLKHELKKNNIQAIDEVFVAIYDSKEKLYYQLKERNVNQK</sequence>
<feature type="transmembrane region" description="Helical" evidence="7">
    <location>
        <begin position="6"/>
        <end position="23"/>
    </location>
</feature>
<organism evidence="9 10">
    <name type="scientific">Clostridium tepidiprofundi DSM 19306</name>
    <dbReference type="NCBI Taxonomy" id="1121338"/>
    <lineage>
        <taxon>Bacteria</taxon>
        <taxon>Bacillati</taxon>
        <taxon>Bacillota</taxon>
        <taxon>Clostridia</taxon>
        <taxon>Eubacteriales</taxon>
        <taxon>Clostridiaceae</taxon>
        <taxon>Clostridium</taxon>
    </lineage>
</organism>
<dbReference type="Proteomes" id="UP000075531">
    <property type="component" value="Unassembled WGS sequence"/>
</dbReference>
<evidence type="ECO:0000256" key="2">
    <source>
        <dbReference type="ARBA" id="ARBA00006448"/>
    </source>
</evidence>
<keyword evidence="3" id="KW-1003">Cell membrane</keyword>
<evidence type="ECO:0000256" key="4">
    <source>
        <dbReference type="ARBA" id="ARBA00022692"/>
    </source>
</evidence>
<dbReference type="PANTHER" id="PTHR34582">
    <property type="entry name" value="UPF0702 TRANSMEMBRANE PROTEIN YCAP"/>
    <property type="match status" value="1"/>
</dbReference>
<name>A0A151B311_9CLOT</name>
<gene>
    <name evidence="9" type="ORF">CLTEP_19930</name>
</gene>
<accession>A0A151B311</accession>
<keyword evidence="6 7" id="KW-0472">Membrane</keyword>
<dbReference type="PATRIC" id="fig|1121338.3.peg.2073"/>
<reference evidence="9 10" key="1">
    <citation type="submission" date="2016-02" db="EMBL/GenBank/DDBJ databases">
        <title>Genome sequence of Clostridium tepidiprofundi DSM 19306.</title>
        <authorList>
            <person name="Poehlein A."/>
            <person name="Daniel R."/>
        </authorList>
    </citation>
    <scope>NUCLEOTIDE SEQUENCE [LARGE SCALE GENOMIC DNA]</scope>
    <source>
        <strain evidence="9 10">DSM 19306</strain>
    </source>
</reference>
<comment type="similarity">
    <text evidence="2">Belongs to the UPF0702 family.</text>
</comment>
<evidence type="ECO:0000256" key="6">
    <source>
        <dbReference type="ARBA" id="ARBA00023136"/>
    </source>
</evidence>
<keyword evidence="4 7" id="KW-0812">Transmembrane</keyword>
<dbReference type="STRING" id="1121338.CLTEP_19930"/>
<evidence type="ECO:0000259" key="8">
    <source>
        <dbReference type="Pfam" id="PF04239"/>
    </source>
</evidence>